<dbReference type="Proteomes" id="UP000624183">
    <property type="component" value="Unassembled WGS sequence"/>
</dbReference>
<evidence type="ECO:0000313" key="2">
    <source>
        <dbReference type="EMBL" id="GGZ82928.1"/>
    </source>
</evidence>
<accession>A0ABQ3CH88</accession>
<name>A0ABQ3CH88_9ACTN</name>
<organism evidence="2 3">
    <name type="scientific">Streptomyces rubiginosohelvolus</name>
    <dbReference type="NCBI Taxonomy" id="67362"/>
    <lineage>
        <taxon>Bacteria</taxon>
        <taxon>Bacillati</taxon>
        <taxon>Actinomycetota</taxon>
        <taxon>Actinomycetes</taxon>
        <taxon>Kitasatosporales</taxon>
        <taxon>Streptomycetaceae</taxon>
        <taxon>Streptomyces</taxon>
    </lineage>
</organism>
<evidence type="ECO:0000313" key="3">
    <source>
        <dbReference type="Proteomes" id="UP000624183"/>
    </source>
</evidence>
<dbReference type="Gene3D" id="6.10.180.30">
    <property type="match status" value="1"/>
</dbReference>
<feature type="region of interest" description="Disordered" evidence="1">
    <location>
        <begin position="82"/>
        <end position="109"/>
    </location>
</feature>
<keyword evidence="3" id="KW-1185">Reference proteome</keyword>
<sequence length="109" mass="11744">MSGEMPFGKSSILGKQFDGAAPQAAPGSKEKVPAYVTPEVMNRLRNAVVALQGLAVLDDDVEAPISLSAYVEAAIVEKLRRDERAHNSGNPFKQRRLKNLKSGPPSTKQ</sequence>
<proteinExistence type="predicted"/>
<reference evidence="3" key="1">
    <citation type="journal article" date="2019" name="Int. J. Syst. Evol. Microbiol.">
        <title>The Global Catalogue of Microorganisms (GCM) 10K type strain sequencing project: providing services to taxonomists for standard genome sequencing and annotation.</title>
        <authorList>
            <consortium name="The Broad Institute Genomics Platform"/>
            <consortium name="The Broad Institute Genome Sequencing Center for Infectious Disease"/>
            <person name="Wu L."/>
            <person name="Ma J."/>
        </authorList>
    </citation>
    <scope>NUCLEOTIDE SEQUENCE [LARGE SCALE GENOMIC DNA]</scope>
    <source>
        <strain evidence="3">JCM 4602</strain>
    </source>
</reference>
<gene>
    <name evidence="2" type="ORF">GCM10010328_66650</name>
</gene>
<evidence type="ECO:0000256" key="1">
    <source>
        <dbReference type="SAM" id="MobiDB-lite"/>
    </source>
</evidence>
<comment type="caution">
    <text evidence="2">The sequence shown here is derived from an EMBL/GenBank/DDBJ whole genome shotgun (WGS) entry which is preliminary data.</text>
</comment>
<feature type="region of interest" description="Disordered" evidence="1">
    <location>
        <begin position="1"/>
        <end position="30"/>
    </location>
</feature>
<protein>
    <submittedName>
        <fullName evidence="2">Uncharacterized protein</fullName>
    </submittedName>
</protein>
<dbReference type="EMBL" id="BMUW01000029">
    <property type="protein sequence ID" value="GGZ82928.1"/>
    <property type="molecule type" value="Genomic_DNA"/>
</dbReference>